<evidence type="ECO:0000313" key="2">
    <source>
        <dbReference type="Proteomes" id="UP000202922"/>
    </source>
</evidence>
<keyword evidence="2" id="KW-1185">Reference proteome</keyword>
<dbReference type="AlphaFoldDB" id="A0A238JU02"/>
<dbReference type="Proteomes" id="UP000202922">
    <property type="component" value="Unassembled WGS sequence"/>
</dbReference>
<gene>
    <name evidence="1" type="ORF">COL8621_01185</name>
</gene>
<name>A0A238JU02_9RHOB</name>
<sequence length="103" mass="11454">MAQTRLLAGDLMNSIVKMGFAAGQQNTDCAAAQDAPFRGYGFARYVRTKVEQEGGLWREDAVYTHSPALPRGVRKNDANEVVANAWMKGDRRSEGMGQEWLNF</sequence>
<organism evidence="1 2">
    <name type="scientific">Actibacterium lipolyticum</name>
    <dbReference type="NCBI Taxonomy" id="1524263"/>
    <lineage>
        <taxon>Bacteria</taxon>
        <taxon>Pseudomonadati</taxon>
        <taxon>Pseudomonadota</taxon>
        <taxon>Alphaproteobacteria</taxon>
        <taxon>Rhodobacterales</taxon>
        <taxon>Roseobacteraceae</taxon>
        <taxon>Actibacterium</taxon>
    </lineage>
</organism>
<proteinExistence type="predicted"/>
<evidence type="ECO:0000313" key="1">
    <source>
        <dbReference type="EMBL" id="SMX34121.1"/>
    </source>
</evidence>
<protein>
    <submittedName>
        <fullName evidence="1">Uncharacterized protein</fullName>
    </submittedName>
</protein>
<dbReference type="OrthoDB" id="7860885at2"/>
<reference evidence="2" key="1">
    <citation type="submission" date="2017-05" db="EMBL/GenBank/DDBJ databases">
        <authorList>
            <person name="Rodrigo-Torres L."/>
            <person name="Arahal R. D."/>
            <person name="Lucena T."/>
        </authorList>
    </citation>
    <scope>NUCLEOTIDE SEQUENCE [LARGE SCALE GENOMIC DNA]</scope>
    <source>
        <strain evidence="2">CECT 8621</strain>
    </source>
</reference>
<dbReference type="EMBL" id="FXYE01000001">
    <property type="protein sequence ID" value="SMX34121.1"/>
    <property type="molecule type" value="Genomic_DNA"/>
</dbReference>
<accession>A0A238JU02</accession>
<dbReference type="RefSeq" id="WP_093966329.1">
    <property type="nucleotide sequence ID" value="NZ_FXYE01000001.1"/>
</dbReference>